<dbReference type="PANTHER" id="PTHR30572:SF17">
    <property type="entry name" value="ABC3 TRANSPORTER PERMEASE PROTEIN DOMAIN-CONTAINING PROTEIN"/>
    <property type="match status" value="1"/>
</dbReference>
<keyword evidence="5 6" id="KW-0472">Membrane</keyword>
<feature type="transmembrane region" description="Helical" evidence="6">
    <location>
        <begin position="802"/>
        <end position="823"/>
    </location>
</feature>
<evidence type="ECO:0000256" key="4">
    <source>
        <dbReference type="ARBA" id="ARBA00022989"/>
    </source>
</evidence>
<evidence type="ECO:0000313" key="9">
    <source>
        <dbReference type="Proteomes" id="UP001304461"/>
    </source>
</evidence>
<feature type="transmembrane region" description="Helical" evidence="6">
    <location>
        <begin position="385"/>
        <end position="408"/>
    </location>
</feature>
<feature type="transmembrane region" description="Helical" evidence="6">
    <location>
        <begin position="843"/>
        <end position="864"/>
    </location>
</feature>
<evidence type="ECO:0000256" key="3">
    <source>
        <dbReference type="ARBA" id="ARBA00022692"/>
    </source>
</evidence>
<keyword evidence="4 6" id="KW-1133">Transmembrane helix</keyword>
<feature type="transmembrane region" description="Helical" evidence="6">
    <location>
        <begin position="428"/>
        <end position="447"/>
    </location>
</feature>
<feature type="transmembrane region" description="Helical" evidence="6">
    <location>
        <begin position="328"/>
        <end position="347"/>
    </location>
</feature>
<feature type="transmembrane region" description="Helical" evidence="6">
    <location>
        <begin position="353"/>
        <end position="373"/>
    </location>
</feature>
<evidence type="ECO:0000313" key="8">
    <source>
        <dbReference type="EMBL" id="MEA5391094.1"/>
    </source>
</evidence>
<dbReference type="RefSeq" id="WP_323305133.1">
    <property type="nucleotide sequence ID" value="NZ_JAYGHX010000003.1"/>
</dbReference>
<keyword evidence="3 6" id="KW-0812">Transmembrane</keyword>
<organism evidence="8 9">
    <name type="scientific">Cyanobium gracile UHCC 0139</name>
    <dbReference type="NCBI Taxonomy" id="3110308"/>
    <lineage>
        <taxon>Bacteria</taxon>
        <taxon>Bacillati</taxon>
        <taxon>Cyanobacteriota</taxon>
        <taxon>Cyanophyceae</taxon>
        <taxon>Synechococcales</taxon>
        <taxon>Prochlorococcaceae</taxon>
        <taxon>Cyanobium</taxon>
    </lineage>
</organism>
<feature type="transmembrane region" description="Helical" evidence="6">
    <location>
        <begin position="746"/>
        <end position="768"/>
    </location>
</feature>
<reference evidence="8 9" key="1">
    <citation type="submission" date="2023-12" db="EMBL/GenBank/DDBJ databases">
        <title>Baltic Sea Cyanobacteria.</title>
        <authorList>
            <person name="Delbaje E."/>
            <person name="Fewer D.P."/>
            <person name="Shishido T.K."/>
        </authorList>
    </citation>
    <scope>NUCLEOTIDE SEQUENCE [LARGE SCALE GENOMIC DNA]</scope>
    <source>
        <strain evidence="8 9">UHCC 0139</strain>
    </source>
</reference>
<evidence type="ECO:0000256" key="1">
    <source>
        <dbReference type="ARBA" id="ARBA00004651"/>
    </source>
</evidence>
<accession>A0ABU5RTH1</accession>
<evidence type="ECO:0000259" key="7">
    <source>
        <dbReference type="Pfam" id="PF02687"/>
    </source>
</evidence>
<feature type="transmembrane region" description="Helical" evidence="6">
    <location>
        <begin position="454"/>
        <end position="472"/>
    </location>
</feature>
<evidence type="ECO:0000256" key="5">
    <source>
        <dbReference type="ARBA" id="ARBA00023136"/>
    </source>
</evidence>
<dbReference type="InterPro" id="IPR003838">
    <property type="entry name" value="ABC3_permease_C"/>
</dbReference>
<keyword evidence="2" id="KW-1003">Cell membrane</keyword>
<gene>
    <name evidence="8" type="ORF">VB738_07440</name>
</gene>
<dbReference type="InterPro" id="IPR050250">
    <property type="entry name" value="Macrolide_Exporter_MacB"/>
</dbReference>
<comment type="caution">
    <text evidence="8">The sequence shown here is derived from an EMBL/GenBank/DDBJ whole genome shotgun (WGS) entry which is preliminary data.</text>
</comment>
<protein>
    <submittedName>
        <fullName evidence="8">ABC transporter permease</fullName>
    </submittedName>
</protein>
<sequence length="878" mass="92837">MSQGDAPPVVRNGPLWRLAARRWRRRPLQYLLCILGIALGVAMLVSIDLASGSAQRAFSLSTDAITGRTTHRLVAIGPGGVPDATFVALRRRFPEIPAAPVIEAYGRAEELDGELMRLVGVDLFSEAPFRGLLGGDGDGRGGGKGAGGRGFVPFLTELGTAVIAADTAERFGLHPGAADASSLLHLDLGGRTSPLRLVGSVSSGSALERRGLETLLLVDIATAQDLLAPAGAPAAPALGHIDLILEGPAQEQAIRTWLPAGLKLETAAARGNAVQQMTAAFELNLTAMSLLAMVVGIFLIYNTVTFSVVQRRSLFGVLRCLGVTRRQLFTLILGEAALFSLVGSLLGLVLGVVLGRTVVGLITQTINDFYFVVSVRQISLSGFTLAKGMVVGVASALVASALPAWEAMATPPQMTLQRSSLEAGWQRLLPWFLPAAFLSGGLGVLLLRWDSRGLVAAFAGLFALLMGAALLMPPVLAVVMAALGRAGGGFGVVARLAPRDILRSLSRTAVAVAALMVAVSVIVGLSIMIGSFRGTVVTWLDQTLQADLFVSPPSTTANRVLGKVDPAIVQAVAARPDLRAMVTYNSFDVHLADQDRDITLIAAGGDVSAGRRPYAWVRPGVDDPFAALAAREGVILSEAVYLRDGQGAIPEQVRLETPDGVRSFPVVAVFYDYSSDRGSVLMDRSQVAELWHDDNVASLGLFLAPGVEPEAVAAELREGFRSRQSLLVQTNGALRQGSLEIFDRTFAITGALQLLTVLVAFIGILSTLMSLQLERGREFAVLRAGGMTPLQLGRLTLLETGLMGLLAGTCSMPLGYVLAWVLVHVINVRSFGWTLQIALEPRFFVQSLLVAVGAALLAGLYPALRLGRMNISEALRQE</sequence>
<feature type="domain" description="ABC3 transporter permease C-terminal" evidence="7">
    <location>
        <begin position="754"/>
        <end position="871"/>
    </location>
</feature>
<comment type="subcellular location">
    <subcellularLocation>
        <location evidence="1">Cell membrane</location>
        <topology evidence="1">Multi-pass membrane protein</topology>
    </subcellularLocation>
</comment>
<dbReference type="Proteomes" id="UP001304461">
    <property type="component" value="Unassembled WGS sequence"/>
</dbReference>
<keyword evidence="9" id="KW-1185">Reference proteome</keyword>
<evidence type="ECO:0000256" key="2">
    <source>
        <dbReference type="ARBA" id="ARBA00022475"/>
    </source>
</evidence>
<proteinExistence type="predicted"/>
<evidence type="ECO:0000256" key="6">
    <source>
        <dbReference type="SAM" id="Phobius"/>
    </source>
</evidence>
<feature type="transmembrane region" description="Helical" evidence="6">
    <location>
        <begin position="478"/>
        <end position="497"/>
    </location>
</feature>
<dbReference type="PANTHER" id="PTHR30572">
    <property type="entry name" value="MEMBRANE COMPONENT OF TRANSPORTER-RELATED"/>
    <property type="match status" value="1"/>
</dbReference>
<dbReference type="EMBL" id="JAYGHX010000003">
    <property type="protein sequence ID" value="MEA5391094.1"/>
    <property type="molecule type" value="Genomic_DNA"/>
</dbReference>
<name>A0ABU5RTH1_9CYAN</name>
<feature type="domain" description="ABC3 transporter permease C-terminal" evidence="7">
    <location>
        <begin position="287"/>
        <end position="412"/>
    </location>
</feature>
<feature type="transmembrane region" description="Helical" evidence="6">
    <location>
        <begin position="509"/>
        <end position="532"/>
    </location>
</feature>
<feature type="transmembrane region" description="Helical" evidence="6">
    <location>
        <begin position="28"/>
        <end position="47"/>
    </location>
</feature>
<feature type="transmembrane region" description="Helical" evidence="6">
    <location>
        <begin position="285"/>
        <end position="308"/>
    </location>
</feature>
<dbReference type="Pfam" id="PF02687">
    <property type="entry name" value="FtsX"/>
    <property type="match status" value="2"/>
</dbReference>